<sequence>MKTFLKRPDRERSTGELSRMLSIPTRTVSFHLSKMSNADFLIPSGIGKGRTYKLKIKDKKESK</sequence>
<name>A0A829D997_LEPIR</name>
<dbReference type="Proteomes" id="UP000012329">
    <property type="component" value="Unassembled WGS sequence"/>
</dbReference>
<evidence type="ECO:0000259" key="1">
    <source>
        <dbReference type="Pfam" id="PF01022"/>
    </source>
</evidence>
<dbReference type="InterPro" id="IPR036388">
    <property type="entry name" value="WH-like_DNA-bd_sf"/>
</dbReference>
<organism evidence="2 3">
    <name type="scientific">Leptospira interrogans str. 2002000626</name>
    <dbReference type="NCBI Taxonomy" id="996803"/>
    <lineage>
        <taxon>Bacteria</taxon>
        <taxon>Pseudomonadati</taxon>
        <taxon>Spirochaetota</taxon>
        <taxon>Spirochaetia</taxon>
        <taxon>Leptospirales</taxon>
        <taxon>Leptospiraceae</taxon>
        <taxon>Leptospira</taxon>
    </lineage>
</organism>
<proteinExistence type="predicted"/>
<gene>
    <name evidence="2" type="ORF">LEP1GSC029_3400</name>
</gene>
<accession>A0A829D997</accession>
<dbReference type="InterPro" id="IPR036390">
    <property type="entry name" value="WH_DNA-bd_sf"/>
</dbReference>
<dbReference type="AlphaFoldDB" id="A0A829D997"/>
<evidence type="ECO:0000313" key="2">
    <source>
        <dbReference type="EMBL" id="EMY05379.1"/>
    </source>
</evidence>
<feature type="domain" description="HTH arsR-type" evidence="1">
    <location>
        <begin position="9"/>
        <end position="40"/>
    </location>
</feature>
<protein>
    <submittedName>
        <fullName evidence="2">Transcriptional regulator, ArsR family</fullName>
    </submittedName>
</protein>
<dbReference type="GO" id="GO:0003700">
    <property type="term" value="F:DNA-binding transcription factor activity"/>
    <property type="evidence" value="ECO:0007669"/>
    <property type="project" value="InterPro"/>
</dbReference>
<dbReference type="Pfam" id="PF01022">
    <property type="entry name" value="HTH_5"/>
    <property type="match status" value="1"/>
</dbReference>
<dbReference type="EMBL" id="AFJL02000087">
    <property type="protein sequence ID" value="EMY05379.1"/>
    <property type="molecule type" value="Genomic_DNA"/>
</dbReference>
<dbReference type="Gene3D" id="1.10.10.10">
    <property type="entry name" value="Winged helix-like DNA-binding domain superfamily/Winged helix DNA-binding domain"/>
    <property type="match status" value="1"/>
</dbReference>
<dbReference type="SUPFAM" id="SSF46785">
    <property type="entry name" value="Winged helix' DNA-binding domain"/>
    <property type="match status" value="1"/>
</dbReference>
<comment type="caution">
    <text evidence="2">The sequence shown here is derived from an EMBL/GenBank/DDBJ whole genome shotgun (WGS) entry which is preliminary data.</text>
</comment>
<dbReference type="InterPro" id="IPR001845">
    <property type="entry name" value="HTH_ArsR_DNA-bd_dom"/>
</dbReference>
<reference evidence="2 3" key="1">
    <citation type="submission" date="2013-02" db="EMBL/GenBank/DDBJ databases">
        <authorList>
            <person name="Harkins D.M."/>
            <person name="Durkin A.S."/>
            <person name="Brinkac L.M."/>
            <person name="Haft D.H."/>
            <person name="Selengut J.D."/>
            <person name="Sanka R."/>
            <person name="DePew J."/>
            <person name="Purushe J."/>
            <person name="Whelen A.C."/>
            <person name="Vinetz J.M."/>
            <person name="Sutton G.G."/>
            <person name="Nierman W.C."/>
            <person name="Fouts D.E."/>
        </authorList>
    </citation>
    <scope>NUCLEOTIDE SEQUENCE [LARGE SCALE GENOMIC DNA]</scope>
    <source>
        <strain evidence="2 3">2002000626</strain>
    </source>
</reference>
<evidence type="ECO:0000313" key="3">
    <source>
        <dbReference type="Proteomes" id="UP000012329"/>
    </source>
</evidence>